<dbReference type="PROSITE" id="PS50093">
    <property type="entry name" value="PKD"/>
    <property type="match status" value="1"/>
</dbReference>
<dbReference type="InterPro" id="IPR022409">
    <property type="entry name" value="PKD/Chitinase_dom"/>
</dbReference>
<dbReference type="Proteomes" id="UP000659124">
    <property type="component" value="Unassembled WGS sequence"/>
</dbReference>
<gene>
    <name evidence="2" type="ORF">ICL07_09530</name>
</gene>
<dbReference type="SUPFAM" id="SSF49299">
    <property type="entry name" value="PKD domain"/>
    <property type="match status" value="1"/>
</dbReference>
<dbReference type="InterPro" id="IPR000601">
    <property type="entry name" value="PKD_dom"/>
</dbReference>
<dbReference type="EMBL" id="JACVFC010000001">
    <property type="protein sequence ID" value="MBC9930612.1"/>
    <property type="molecule type" value="Genomic_DNA"/>
</dbReference>
<dbReference type="InterPro" id="IPR013783">
    <property type="entry name" value="Ig-like_fold"/>
</dbReference>
<sequence>MNKLIYIPLLLLITLGSSCTKDHFDDTDFLKTGTAPTDEAISFKITNDNSGLVTITPNSAGATAYDIYFGDATKDPVTVLPGKQTSHIYKEGTYPVKVVASGITGLKTEITKQLVVTFRAPESLSVTASANVHDLTVSATALYATGGYKVYFGDADNEVPVLIAEGAHVTHTYAKAGKYQLKVEAQSGGAAITAATQTVTIYDALVLPMTFESPTVNYAWGDFGGNITSVIANPYPGGINTSATVGKMVKPKGETWAGNYIIMSNPIDFTSNKKFKVKIYSWRPGLRITLQLERTGDNSFQESTEAVTTQANTWEELTFDFSGKITDNSKKLQNILFFLDNGTQGDGSLNYTILFDDIILTN</sequence>
<dbReference type="SMART" id="SM00089">
    <property type="entry name" value="PKD"/>
    <property type="match status" value="2"/>
</dbReference>
<dbReference type="InterPro" id="IPR035986">
    <property type="entry name" value="PKD_dom_sf"/>
</dbReference>
<comment type="caution">
    <text evidence="2">The sequence shown here is derived from an EMBL/GenBank/DDBJ whole genome shotgun (WGS) entry which is preliminary data.</text>
</comment>
<organism evidence="2 3">
    <name type="scientific">Chitinophaga qingshengii</name>
    <dbReference type="NCBI Taxonomy" id="1569794"/>
    <lineage>
        <taxon>Bacteria</taxon>
        <taxon>Pseudomonadati</taxon>
        <taxon>Bacteroidota</taxon>
        <taxon>Chitinophagia</taxon>
        <taxon>Chitinophagales</taxon>
        <taxon>Chitinophagaceae</taxon>
        <taxon>Chitinophaga</taxon>
    </lineage>
</organism>
<feature type="domain" description="PKD" evidence="1">
    <location>
        <begin position="148"/>
        <end position="201"/>
    </location>
</feature>
<accession>A0ABR7TM91</accession>
<dbReference type="RefSeq" id="WP_188087678.1">
    <property type="nucleotide sequence ID" value="NZ_JACVFC010000001.1"/>
</dbReference>
<dbReference type="Gene3D" id="2.60.120.260">
    <property type="entry name" value="Galactose-binding domain-like"/>
    <property type="match status" value="1"/>
</dbReference>
<proteinExistence type="predicted"/>
<reference evidence="2 3" key="1">
    <citation type="submission" date="2020-09" db="EMBL/GenBank/DDBJ databases">
        <title>Genome sequences of type strains of Chitinophaga qingshengii and Chitinophaga varians.</title>
        <authorList>
            <person name="Kittiwongwattana C."/>
        </authorList>
    </citation>
    <scope>NUCLEOTIDE SEQUENCE [LARGE SCALE GENOMIC DNA]</scope>
    <source>
        <strain evidence="2 3">JCM 30026</strain>
    </source>
</reference>
<dbReference type="PROSITE" id="PS51257">
    <property type="entry name" value="PROKAR_LIPOPROTEIN"/>
    <property type="match status" value="1"/>
</dbReference>
<evidence type="ECO:0000259" key="1">
    <source>
        <dbReference type="PROSITE" id="PS50093"/>
    </source>
</evidence>
<evidence type="ECO:0000313" key="3">
    <source>
        <dbReference type="Proteomes" id="UP000659124"/>
    </source>
</evidence>
<name>A0ABR7TM91_9BACT</name>
<keyword evidence="3" id="KW-1185">Reference proteome</keyword>
<dbReference type="Gene3D" id="2.60.40.10">
    <property type="entry name" value="Immunoglobulins"/>
    <property type="match status" value="2"/>
</dbReference>
<protein>
    <submittedName>
        <fullName evidence="2">PKD domain-containing protein</fullName>
    </submittedName>
</protein>
<evidence type="ECO:0000313" key="2">
    <source>
        <dbReference type="EMBL" id="MBC9930612.1"/>
    </source>
</evidence>
<dbReference type="CDD" id="cd00146">
    <property type="entry name" value="PKD"/>
    <property type="match status" value="1"/>
</dbReference>